<comment type="caution">
    <text evidence="3">The sequence shown here is derived from an EMBL/GenBank/DDBJ whole genome shotgun (WGS) entry which is preliminary data.</text>
</comment>
<reference evidence="3" key="1">
    <citation type="submission" date="2022-08" db="EMBL/GenBank/DDBJ databases">
        <title>Genome analysis of Corynebacteriales strain.</title>
        <authorList>
            <person name="Lee S.D."/>
        </authorList>
    </citation>
    <scope>NUCLEOTIDE SEQUENCE</scope>
    <source>
        <strain evidence="3">D3-21</strain>
    </source>
</reference>
<dbReference type="PANTHER" id="PTHR13847:SF289">
    <property type="entry name" value="GLYCINE OXIDASE"/>
    <property type="match status" value="1"/>
</dbReference>
<proteinExistence type="predicted"/>
<dbReference type="GO" id="GO:0005737">
    <property type="term" value="C:cytoplasm"/>
    <property type="evidence" value="ECO:0007669"/>
    <property type="project" value="TreeGrafter"/>
</dbReference>
<evidence type="ECO:0000313" key="4">
    <source>
        <dbReference type="Proteomes" id="UP001152755"/>
    </source>
</evidence>
<dbReference type="SUPFAM" id="SSF54373">
    <property type="entry name" value="FAD-linked reductases, C-terminal domain"/>
    <property type="match status" value="1"/>
</dbReference>
<evidence type="ECO:0000313" key="3">
    <source>
        <dbReference type="EMBL" id="MDG3014273.1"/>
    </source>
</evidence>
<protein>
    <submittedName>
        <fullName evidence="3">FAD-dependent oxidoreductase</fullName>
    </submittedName>
</protein>
<dbReference type="SUPFAM" id="SSF51905">
    <property type="entry name" value="FAD/NAD(P)-binding domain"/>
    <property type="match status" value="1"/>
</dbReference>
<organism evidence="3 4">
    <name type="scientific">Speluncibacter jeojiensis</name>
    <dbReference type="NCBI Taxonomy" id="2710754"/>
    <lineage>
        <taxon>Bacteria</taxon>
        <taxon>Bacillati</taxon>
        <taxon>Actinomycetota</taxon>
        <taxon>Actinomycetes</taxon>
        <taxon>Mycobacteriales</taxon>
        <taxon>Speluncibacteraceae</taxon>
        <taxon>Speluncibacter</taxon>
    </lineage>
</organism>
<dbReference type="Gene3D" id="3.50.50.60">
    <property type="entry name" value="FAD/NAD(P)-binding domain"/>
    <property type="match status" value="2"/>
</dbReference>
<dbReference type="InterPro" id="IPR036188">
    <property type="entry name" value="FAD/NAD-bd_sf"/>
</dbReference>
<dbReference type="Gene3D" id="3.30.9.10">
    <property type="entry name" value="D-Amino Acid Oxidase, subunit A, domain 2"/>
    <property type="match status" value="1"/>
</dbReference>
<name>A0A9X4RD47_9ACTN</name>
<dbReference type="GO" id="GO:0016491">
    <property type="term" value="F:oxidoreductase activity"/>
    <property type="evidence" value="ECO:0007669"/>
    <property type="project" value="UniProtKB-KW"/>
</dbReference>
<sequence length="417" mass="44787">MGRLPEHVVIVGAGMEGLATAWHLQEHGVAVSVVDRVGVAADSSWGNAGWLTPALTLPLPDPAVLSEGLRALVRSSSPLYVPPSADPRLLRFLAGFARHCTPGRWRAAMRVFVEVNRLALGAYDELAAGGVREHARLADPFLAAFATEAERDVLAAELRTVAELGGEVEFELMDADRLRTIEPALGDGVGAGLTLRNQRFLDPPRFMAALAEAVRRRGGEIVEGFEVSAVRDDGDGRGVELTSTAGGYRRGDQVVLATGARLNTLARPFGVRVPVQAGRGYSFSVQPDHPPKNPIYLAAQRVACTPLAGRLRVAGMMEFRRPDAPADPRRIRAVVDAARPMLTGIDWEQRQEEWVGSRPCTPDGLPLIGVTRSPRVHVAGGHGMWGIALGPLTGRLLAAAITGDRVPEVMQHFDPLR</sequence>
<accession>A0A9X4RD47</accession>
<dbReference type="EMBL" id="JANRHA010000003">
    <property type="protein sequence ID" value="MDG3014273.1"/>
    <property type="molecule type" value="Genomic_DNA"/>
</dbReference>
<dbReference type="PANTHER" id="PTHR13847">
    <property type="entry name" value="SARCOSINE DEHYDROGENASE-RELATED"/>
    <property type="match status" value="1"/>
</dbReference>
<keyword evidence="1" id="KW-0560">Oxidoreductase</keyword>
<evidence type="ECO:0000259" key="2">
    <source>
        <dbReference type="Pfam" id="PF01266"/>
    </source>
</evidence>
<dbReference type="Proteomes" id="UP001152755">
    <property type="component" value="Unassembled WGS sequence"/>
</dbReference>
<dbReference type="Pfam" id="PF01266">
    <property type="entry name" value="DAO"/>
    <property type="match status" value="1"/>
</dbReference>
<gene>
    <name evidence="3" type="ORF">NVS88_06850</name>
</gene>
<dbReference type="PRINTS" id="PR00411">
    <property type="entry name" value="PNDRDTASEI"/>
</dbReference>
<dbReference type="AlphaFoldDB" id="A0A9X4RD47"/>
<evidence type="ECO:0000256" key="1">
    <source>
        <dbReference type="ARBA" id="ARBA00023002"/>
    </source>
</evidence>
<feature type="domain" description="FAD dependent oxidoreductase" evidence="2">
    <location>
        <begin position="7"/>
        <end position="399"/>
    </location>
</feature>
<dbReference type="RefSeq" id="WP_277832201.1">
    <property type="nucleotide sequence ID" value="NZ_JAAIVF010000002.1"/>
</dbReference>
<keyword evidence="4" id="KW-1185">Reference proteome</keyword>
<dbReference type="InterPro" id="IPR006076">
    <property type="entry name" value="FAD-dep_OxRdtase"/>
</dbReference>